<name>A0AA38U7I9_9ASTR</name>
<keyword evidence="11" id="KW-1185">Reference proteome</keyword>
<evidence type="ECO:0000256" key="8">
    <source>
        <dbReference type="SAM" id="MobiDB-lite"/>
    </source>
</evidence>
<evidence type="ECO:0000256" key="6">
    <source>
        <dbReference type="ARBA" id="ARBA00022729"/>
    </source>
</evidence>
<comment type="caution">
    <text evidence="10">The sequence shown here is derived from an EMBL/GenBank/DDBJ whole genome shotgun (WGS) entry which is preliminary data.</text>
</comment>
<dbReference type="GO" id="GO:1901371">
    <property type="term" value="P:regulation of leaf morphogenesis"/>
    <property type="evidence" value="ECO:0007669"/>
    <property type="project" value="TreeGrafter"/>
</dbReference>
<dbReference type="GO" id="GO:0006995">
    <property type="term" value="P:cellular response to nitrogen starvation"/>
    <property type="evidence" value="ECO:0007669"/>
    <property type="project" value="UniProtKB-ARBA"/>
</dbReference>
<keyword evidence="6 9" id="KW-0732">Signal</keyword>
<keyword evidence="3" id="KW-0052">Apoplast</keyword>
<feature type="region of interest" description="Disordered" evidence="8">
    <location>
        <begin position="74"/>
        <end position="124"/>
    </location>
</feature>
<dbReference type="Proteomes" id="UP001172457">
    <property type="component" value="Chromosome 1"/>
</dbReference>
<comment type="subcellular location">
    <subcellularLocation>
        <location evidence="1">Secreted</location>
        <location evidence="1">Extracellular space</location>
        <location evidence="1">Apoplast</location>
    </subcellularLocation>
</comment>
<evidence type="ECO:0000313" key="11">
    <source>
        <dbReference type="Proteomes" id="UP001172457"/>
    </source>
</evidence>
<feature type="compositionally biased region" description="Polar residues" evidence="8">
    <location>
        <begin position="74"/>
        <end position="84"/>
    </location>
</feature>
<sequence>MARTKSTLAIFILVLTISFNIRCVEGRHLKHRTDPKNTFVKEARPYKPSIFRTEVTSRHGAKYANKALLTKPIVQTPSLRLQTKTRIEPRLQPPPPPPPSPRGAEDFRPTAPGHSPGVGHSVQN</sequence>
<feature type="chain" id="PRO_5041368152" evidence="9">
    <location>
        <begin position="27"/>
        <end position="124"/>
    </location>
</feature>
<accession>A0AA38U7I9</accession>
<dbReference type="PANTHER" id="PTHR33348:SF3">
    <property type="entry name" value="PRECURSOR OF CEP1"/>
    <property type="match status" value="1"/>
</dbReference>
<evidence type="ECO:0000256" key="3">
    <source>
        <dbReference type="ARBA" id="ARBA00022523"/>
    </source>
</evidence>
<keyword evidence="4" id="KW-0964">Secreted</keyword>
<evidence type="ECO:0000313" key="10">
    <source>
        <dbReference type="EMBL" id="KAJ9564537.1"/>
    </source>
</evidence>
<dbReference type="EMBL" id="JARYMX010000001">
    <property type="protein sequence ID" value="KAJ9564537.1"/>
    <property type="molecule type" value="Genomic_DNA"/>
</dbReference>
<reference evidence="10" key="1">
    <citation type="submission" date="2023-03" db="EMBL/GenBank/DDBJ databases">
        <title>Chromosome-scale reference genome and RAD-based genetic map of yellow starthistle (Centaurea solstitialis) reveal putative structural variation and QTLs associated with invader traits.</title>
        <authorList>
            <person name="Reatini B."/>
            <person name="Cang F.A."/>
            <person name="Jiang Q."/>
            <person name="Mckibben M.T.W."/>
            <person name="Barker M.S."/>
            <person name="Rieseberg L.H."/>
            <person name="Dlugosch K.M."/>
        </authorList>
    </citation>
    <scope>NUCLEOTIDE SEQUENCE</scope>
    <source>
        <strain evidence="10">CAN-66</strain>
        <tissue evidence="10">Leaf</tissue>
    </source>
</reference>
<organism evidence="10 11">
    <name type="scientific">Centaurea solstitialis</name>
    <name type="common">yellow star-thistle</name>
    <dbReference type="NCBI Taxonomy" id="347529"/>
    <lineage>
        <taxon>Eukaryota</taxon>
        <taxon>Viridiplantae</taxon>
        <taxon>Streptophyta</taxon>
        <taxon>Embryophyta</taxon>
        <taxon>Tracheophyta</taxon>
        <taxon>Spermatophyta</taxon>
        <taxon>Magnoliopsida</taxon>
        <taxon>eudicotyledons</taxon>
        <taxon>Gunneridae</taxon>
        <taxon>Pentapetalae</taxon>
        <taxon>asterids</taxon>
        <taxon>campanulids</taxon>
        <taxon>Asterales</taxon>
        <taxon>Asteraceae</taxon>
        <taxon>Carduoideae</taxon>
        <taxon>Cardueae</taxon>
        <taxon>Centaureinae</taxon>
        <taxon>Centaurea</taxon>
    </lineage>
</organism>
<evidence type="ECO:0000256" key="2">
    <source>
        <dbReference type="ARBA" id="ARBA00008963"/>
    </source>
</evidence>
<protein>
    <submittedName>
        <fullName evidence="10">Uncharacterized protein</fullName>
    </submittedName>
</protein>
<proteinExistence type="inferred from homology"/>
<dbReference type="AlphaFoldDB" id="A0AA38U7I9"/>
<keyword evidence="5" id="KW-0372">Hormone</keyword>
<dbReference type="InterPro" id="IPR033250">
    <property type="entry name" value="CEP"/>
</dbReference>
<keyword evidence="7" id="KW-0379">Hydroxylation</keyword>
<comment type="similarity">
    <text evidence="2">Belongs to the C-terminally encoded plant signaling peptide (CEP) family.</text>
</comment>
<dbReference type="GO" id="GO:2000280">
    <property type="term" value="P:regulation of root development"/>
    <property type="evidence" value="ECO:0007669"/>
    <property type="project" value="TreeGrafter"/>
</dbReference>
<evidence type="ECO:0000256" key="4">
    <source>
        <dbReference type="ARBA" id="ARBA00022525"/>
    </source>
</evidence>
<gene>
    <name evidence="10" type="ORF">OSB04_000503</name>
</gene>
<feature type="signal peptide" evidence="9">
    <location>
        <begin position="1"/>
        <end position="26"/>
    </location>
</feature>
<dbReference type="GO" id="GO:0048364">
    <property type="term" value="P:root development"/>
    <property type="evidence" value="ECO:0007669"/>
    <property type="project" value="InterPro"/>
</dbReference>
<evidence type="ECO:0000256" key="5">
    <source>
        <dbReference type="ARBA" id="ARBA00022702"/>
    </source>
</evidence>
<evidence type="ECO:0000256" key="7">
    <source>
        <dbReference type="ARBA" id="ARBA00023278"/>
    </source>
</evidence>
<evidence type="ECO:0000256" key="9">
    <source>
        <dbReference type="SAM" id="SignalP"/>
    </source>
</evidence>
<dbReference type="GO" id="GO:1902025">
    <property type="term" value="P:nitrate import"/>
    <property type="evidence" value="ECO:0007669"/>
    <property type="project" value="TreeGrafter"/>
</dbReference>
<evidence type="ECO:0000256" key="1">
    <source>
        <dbReference type="ARBA" id="ARBA00004271"/>
    </source>
</evidence>
<dbReference type="PANTHER" id="PTHR33348">
    <property type="entry name" value="PRECURSOR OF CEP5"/>
    <property type="match status" value="1"/>
</dbReference>
<dbReference type="GO" id="GO:0048046">
    <property type="term" value="C:apoplast"/>
    <property type="evidence" value="ECO:0007669"/>
    <property type="project" value="UniProtKB-SubCell"/>
</dbReference>
<dbReference type="GO" id="GO:0005179">
    <property type="term" value="F:hormone activity"/>
    <property type="evidence" value="ECO:0007669"/>
    <property type="project" value="UniProtKB-KW"/>
</dbReference>
<feature type="compositionally biased region" description="Pro residues" evidence="8">
    <location>
        <begin position="91"/>
        <end position="101"/>
    </location>
</feature>